<name>A0A2P1PVG9_9GAMM</name>
<reference evidence="1 2" key="1">
    <citation type="submission" date="2018-03" db="EMBL/GenBank/DDBJ databases">
        <title>Ahniella affigens gen. nov., sp. nov., a gammaproteobacterium isolated from sandy soil near a stream.</title>
        <authorList>
            <person name="Ko Y."/>
            <person name="Kim J.-H."/>
        </authorList>
    </citation>
    <scope>NUCLEOTIDE SEQUENCE [LARGE SCALE GENOMIC DNA]</scope>
    <source>
        <strain evidence="1 2">D13</strain>
    </source>
</reference>
<dbReference type="Proteomes" id="UP000241074">
    <property type="component" value="Chromosome"/>
</dbReference>
<organism evidence="1 2">
    <name type="scientific">Ahniella affigens</name>
    <dbReference type="NCBI Taxonomy" id="2021234"/>
    <lineage>
        <taxon>Bacteria</taxon>
        <taxon>Pseudomonadati</taxon>
        <taxon>Pseudomonadota</taxon>
        <taxon>Gammaproteobacteria</taxon>
        <taxon>Lysobacterales</taxon>
        <taxon>Rhodanobacteraceae</taxon>
        <taxon>Ahniella</taxon>
    </lineage>
</organism>
<dbReference type="EMBL" id="CP027860">
    <property type="protein sequence ID" value="AVP98839.1"/>
    <property type="molecule type" value="Genomic_DNA"/>
</dbReference>
<proteinExistence type="predicted"/>
<sequence length="69" mass="7537">MCADVGGASSQDRLGSRNPLLGFQDDDNMAWATAGHIKHQSFTLFDESAIPWRVARLPWIPESAARLPG</sequence>
<dbReference type="KEGG" id="xba:C7S18_17355"/>
<protein>
    <submittedName>
        <fullName evidence="1">Uncharacterized protein</fullName>
    </submittedName>
</protein>
<reference evidence="1 2" key="2">
    <citation type="submission" date="2018-03" db="EMBL/GenBank/DDBJ databases">
        <authorList>
            <person name="Keele B.F."/>
        </authorList>
    </citation>
    <scope>NUCLEOTIDE SEQUENCE [LARGE SCALE GENOMIC DNA]</scope>
    <source>
        <strain evidence="1 2">D13</strain>
    </source>
</reference>
<dbReference type="AlphaFoldDB" id="A0A2P1PVG9"/>
<gene>
    <name evidence="1" type="ORF">C7S18_17355</name>
</gene>
<keyword evidence="2" id="KW-1185">Reference proteome</keyword>
<accession>A0A2P1PVG9</accession>
<evidence type="ECO:0000313" key="2">
    <source>
        <dbReference type="Proteomes" id="UP000241074"/>
    </source>
</evidence>
<evidence type="ECO:0000313" key="1">
    <source>
        <dbReference type="EMBL" id="AVP98839.1"/>
    </source>
</evidence>